<dbReference type="Pfam" id="PF07980">
    <property type="entry name" value="SusD_RagB"/>
    <property type="match status" value="1"/>
</dbReference>
<organism evidence="8 9">
    <name type="scientific">Marinilabilia salmonicolor</name>
    <dbReference type="NCBI Taxonomy" id="989"/>
    <lineage>
        <taxon>Bacteria</taxon>
        <taxon>Pseudomonadati</taxon>
        <taxon>Bacteroidota</taxon>
        <taxon>Bacteroidia</taxon>
        <taxon>Marinilabiliales</taxon>
        <taxon>Marinilabiliaceae</taxon>
        <taxon>Marinilabilia</taxon>
    </lineage>
</organism>
<evidence type="ECO:0000259" key="7">
    <source>
        <dbReference type="Pfam" id="PF14322"/>
    </source>
</evidence>
<dbReference type="InterPro" id="IPR033985">
    <property type="entry name" value="SusD-like_N"/>
</dbReference>
<proteinExistence type="inferred from homology"/>
<sequence length="522" mass="58478">MKRYKLFLLWIPALLLILTPACKDEFLEVEPAGRLSSDIFPQNDEEVFSAIIGGYAKMQWNYGRDWQSAFVAKVLAGDDANAAGGGSGDQPPYQNIDDFVNEADNPVTTAVWEGFYQTINHSNTIIERVEPTNALRERVIAEAKAMRAWSYFELVTLFGDVPLYTVNPTSVSDYHKPRTAKADVYAQIETDLKEAVEDLPLKSELEENLRFRLTKGAAQAMLGKVYLYQEKWGLAHVEFQKLIDSPDYELEENFSDVWKRVAEYGVESVFEIAYTSHEGYNWGTFAWGGLDESNIHVQLMGPRAPFFSNLDTLGIIPGWGFNLPTSEIGGAFTAANDTGPRYKASLMSEAEFLAAGGKIVADTNDEGEQIPAWDYEKYLRLKYATYASQTNTGDGVVAELNYTTNWRLIRYADVLLMAAEAYNEDGDPGTAIDYVNEVRDRAGLDDLTGLGQADLREAIKRERQLELAFEGARYPDLVRWGDAAEELADEGFQAGRNELWPIPLTEISANNEIEQEDQNPGF</sequence>
<evidence type="ECO:0000256" key="3">
    <source>
        <dbReference type="ARBA" id="ARBA00022729"/>
    </source>
</evidence>
<comment type="similarity">
    <text evidence="2">Belongs to the SusD family.</text>
</comment>
<evidence type="ECO:0000313" key="9">
    <source>
        <dbReference type="Proteomes" id="UP000252733"/>
    </source>
</evidence>
<dbReference type="RefSeq" id="WP_114436900.1">
    <property type="nucleotide sequence ID" value="NZ_QPIZ01000008.1"/>
</dbReference>
<keyword evidence="9" id="KW-1185">Reference proteome</keyword>
<dbReference type="CDD" id="cd08977">
    <property type="entry name" value="SusD"/>
    <property type="match status" value="1"/>
</dbReference>
<evidence type="ECO:0000313" key="8">
    <source>
        <dbReference type="EMBL" id="RCW36706.1"/>
    </source>
</evidence>
<dbReference type="InterPro" id="IPR011990">
    <property type="entry name" value="TPR-like_helical_dom_sf"/>
</dbReference>
<comment type="subcellular location">
    <subcellularLocation>
        <location evidence="1">Cell outer membrane</location>
    </subcellularLocation>
</comment>
<evidence type="ECO:0000256" key="5">
    <source>
        <dbReference type="ARBA" id="ARBA00023237"/>
    </source>
</evidence>
<feature type="domain" description="RagB/SusD" evidence="6">
    <location>
        <begin position="361"/>
        <end position="487"/>
    </location>
</feature>
<evidence type="ECO:0000256" key="2">
    <source>
        <dbReference type="ARBA" id="ARBA00006275"/>
    </source>
</evidence>
<accession>A0A368V6F8</accession>
<evidence type="ECO:0000256" key="4">
    <source>
        <dbReference type="ARBA" id="ARBA00023136"/>
    </source>
</evidence>
<dbReference type="Gene3D" id="1.25.40.390">
    <property type="match status" value="1"/>
</dbReference>
<dbReference type="AlphaFoldDB" id="A0A368V6F8"/>
<dbReference type="GO" id="GO:0009279">
    <property type="term" value="C:cell outer membrane"/>
    <property type="evidence" value="ECO:0007669"/>
    <property type="project" value="UniProtKB-SubCell"/>
</dbReference>
<dbReference type="EMBL" id="QPIZ01000008">
    <property type="protein sequence ID" value="RCW36706.1"/>
    <property type="molecule type" value="Genomic_DNA"/>
</dbReference>
<dbReference type="SUPFAM" id="SSF48452">
    <property type="entry name" value="TPR-like"/>
    <property type="match status" value="1"/>
</dbReference>
<dbReference type="Pfam" id="PF14322">
    <property type="entry name" value="SusD-like_3"/>
    <property type="match status" value="1"/>
</dbReference>
<keyword evidence="3" id="KW-0732">Signal</keyword>
<feature type="domain" description="SusD-like N-terminal" evidence="7">
    <location>
        <begin position="94"/>
        <end position="227"/>
    </location>
</feature>
<evidence type="ECO:0000259" key="6">
    <source>
        <dbReference type="Pfam" id="PF07980"/>
    </source>
</evidence>
<dbReference type="InterPro" id="IPR012944">
    <property type="entry name" value="SusD_RagB_dom"/>
</dbReference>
<reference evidence="8 9" key="1">
    <citation type="submission" date="2018-07" db="EMBL/GenBank/DDBJ databases">
        <title>Freshwater and sediment microbial communities from various areas in North America, analyzing microbe dynamics in response to fracking.</title>
        <authorList>
            <person name="Lamendella R."/>
        </authorList>
    </citation>
    <scope>NUCLEOTIDE SEQUENCE [LARGE SCALE GENOMIC DNA]</scope>
    <source>
        <strain evidence="8 9">160A</strain>
    </source>
</reference>
<dbReference type="Proteomes" id="UP000252733">
    <property type="component" value="Unassembled WGS sequence"/>
</dbReference>
<keyword evidence="4" id="KW-0472">Membrane</keyword>
<protein>
    <submittedName>
        <fullName evidence="8">Putative outer membrane starch-binding protein</fullName>
    </submittedName>
</protein>
<gene>
    <name evidence="8" type="ORF">DFO77_108148</name>
</gene>
<comment type="caution">
    <text evidence="8">The sequence shown here is derived from an EMBL/GenBank/DDBJ whole genome shotgun (WGS) entry which is preliminary data.</text>
</comment>
<keyword evidence="5" id="KW-0998">Cell outer membrane</keyword>
<evidence type="ECO:0000256" key="1">
    <source>
        <dbReference type="ARBA" id="ARBA00004442"/>
    </source>
</evidence>
<name>A0A368V6F8_9BACT</name>